<reference evidence="2 3" key="1">
    <citation type="submission" date="2019-03" db="EMBL/GenBank/DDBJ databases">
        <title>Genomics of glacier-inhabiting Cryobacterium strains.</title>
        <authorList>
            <person name="Liu Q."/>
            <person name="Xin Y.-H."/>
        </authorList>
    </citation>
    <scope>NUCLEOTIDE SEQUENCE [LARGE SCALE GENOMIC DNA]</scope>
    <source>
        <strain evidence="2 3">Hh14</strain>
    </source>
</reference>
<comment type="caution">
    <text evidence="2">The sequence shown here is derived from an EMBL/GenBank/DDBJ whole genome shotgun (WGS) entry which is preliminary data.</text>
</comment>
<keyword evidence="3" id="KW-1185">Reference proteome</keyword>
<feature type="transmembrane region" description="Helical" evidence="1">
    <location>
        <begin position="20"/>
        <end position="48"/>
    </location>
</feature>
<gene>
    <name evidence="2" type="ORF">E3T55_09000</name>
</gene>
<dbReference type="Proteomes" id="UP000297447">
    <property type="component" value="Unassembled WGS sequence"/>
</dbReference>
<keyword evidence="1" id="KW-0812">Transmembrane</keyword>
<feature type="transmembrane region" description="Helical" evidence="1">
    <location>
        <begin position="135"/>
        <end position="153"/>
    </location>
</feature>
<name>A0A4R9A1U5_9MICO</name>
<protein>
    <submittedName>
        <fullName evidence="2">Uncharacterized protein</fullName>
    </submittedName>
</protein>
<evidence type="ECO:0000256" key="1">
    <source>
        <dbReference type="SAM" id="Phobius"/>
    </source>
</evidence>
<feature type="transmembrane region" description="Helical" evidence="1">
    <location>
        <begin position="303"/>
        <end position="323"/>
    </location>
</feature>
<proteinExistence type="predicted"/>
<feature type="transmembrane region" description="Helical" evidence="1">
    <location>
        <begin position="457"/>
        <end position="477"/>
    </location>
</feature>
<feature type="transmembrane region" description="Helical" evidence="1">
    <location>
        <begin position="376"/>
        <end position="398"/>
    </location>
</feature>
<feature type="transmembrane region" description="Helical" evidence="1">
    <location>
        <begin position="404"/>
        <end position="425"/>
    </location>
</feature>
<feature type="transmembrane region" description="Helical" evidence="1">
    <location>
        <begin position="483"/>
        <end position="504"/>
    </location>
</feature>
<feature type="transmembrane region" description="Helical" evidence="1">
    <location>
        <begin position="60"/>
        <end position="81"/>
    </location>
</feature>
<evidence type="ECO:0000313" key="2">
    <source>
        <dbReference type="EMBL" id="TFD50544.1"/>
    </source>
</evidence>
<dbReference type="EMBL" id="SOHE01000041">
    <property type="protein sequence ID" value="TFD50544.1"/>
    <property type="molecule type" value="Genomic_DNA"/>
</dbReference>
<feature type="transmembrane region" description="Helical" evidence="1">
    <location>
        <begin position="173"/>
        <end position="192"/>
    </location>
</feature>
<dbReference type="RefSeq" id="WP_134519219.1">
    <property type="nucleotide sequence ID" value="NZ_SOHE01000041.1"/>
</dbReference>
<keyword evidence="1" id="KW-1133">Transmembrane helix</keyword>
<feature type="transmembrane region" description="Helical" evidence="1">
    <location>
        <begin position="199"/>
        <end position="222"/>
    </location>
</feature>
<keyword evidence="1" id="KW-0472">Membrane</keyword>
<feature type="transmembrane region" description="Helical" evidence="1">
    <location>
        <begin position="101"/>
        <end position="123"/>
    </location>
</feature>
<organism evidence="2 3">
    <name type="scientific">Cryobacterium frigoriphilum</name>
    <dbReference type="NCBI Taxonomy" id="1259150"/>
    <lineage>
        <taxon>Bacteria</taxon>
        <taxon>Bacillati</taxon>
        <taxon>Actinomycetota</taxon>
        <taxon>Actinomycetes</taxon>
        <taxon>Micrococcales</taxon>
        <taxon>Microbacteriaceae</taxon>
        <taxon>Cryobacterium</taxon>
    </lineage>
</organism>
<evidence type="ECO:0000313" key="3">
    <source>
        <dbReference type="Proteomes" id="UP000297447"/>
    </source>
</evidence>
<dbReference type="OrthoDB" id="3261041at2"/>
<dbReference type="AlphaFoldDB" id="A0A4R9A1U5"/>
<accession>A0A4R9A1U5</accession>
<sequence>MVAQLLRLKVRLLGNAFRRSPWQIVGVLVGLAYGLAIAAVLVTVLVGARFVDDVTLIRDACTVGGALVVLGFFVMPLLVGIDDTMDPRNFALFGVPTRSLAGGLLVSSFLGVPAIVLGLALLATVITWSRGIPETLLALIAAGALFVTCMLATRVSTSLASLLLSTRRSREFTGAAGVLVLIICAPIGVLLLNVEWSRYGLDLVGGLAAILGWTPMGAAWAVPGDAATGEWATALLKLLVALATAGLLWLAWVALVARMLVTPGREAAARQYGGLSWFDRLPHTPAGAIAARSITSWGRDSRYWVSLIMIPVVPVLVYIPLTIAGVPEHYLTLLPVPLMCLFLGWTIHNDVAYDSTAIWLHVASGTRGVADRIGRLVPTLVVGIPLIGLGSALSVFFYGDWGPLPAMLGVSTSIFLTGLGFSSYTSARFPYPATKPGDSPFAQPQASDTASAIVQSLTFTGAIVLSSPALLGLLLGIFVDPYWFMPALYYGVAMGLFVLVVGVWRGARAFERRGPEILASALRA</sequence>
<feature type="transmembrane region" description="Helical" evidence="1">
    <location>
        <begin position="234"/>
        <end position="261"/>
    </location>
</feature>